<keyword evidence="3" id="KW-0804">Transcription</keyword>
<keyword evidence="1" id="KW-0805">Transcription regulation</keyword>
<feature type="region of interest" description="Disordered" evidence="5">
    <location>
        <begin position="1"/>
        <end position="36"/>
    </location>
</feature>
<reference evidence="8" key="1">
    <citation type="submission" date="2022-12" db="EMBL/GenBank/DDBJ databases">
        <authorList>
            <person name="Mo P."/>
        </authorList>
    </citation>
    <scope>NUCLEOTIDE SEQUENCE [LARGE SCALE GENOMIC DNA]</scope>
    <source>
        <strain evidence="8">HUAS 3-15</strain>
    </source>
</reference>
<dbReference type="InterPro" id="IPR050109">
    <property type="entry name" value="HTH-type_TetR-like_transc_reg"/>
</dbReference>
<dbReference type="SUPFAM" id="SSF48498">
    <property type="entry name" value="Tetracyclin repressor-like, C-terminal domain"/>
    <property type="match status" value="1"/>
</dbReference>
<gene>
    <name evidence="7" type="ORF">O1G21_14385</name>
</gene>
<protein>
    <submittedName>
        <fullName evidence="7">TetR/AcrR family transcriptional regulator</fullName>
    </submittedName>
</protein>
<keyword evidence="2 4" id="KW-0238">DNA-binding</keyword>
<dbReference type="RefSeq" id="WP_270143900.1">
    <property type="nucleotide sequence ID" value="NZ_CP115450.1"/>
</dbReference>
<dbReference type="InterPro" id="IPR001647">
    <property type="entry name" value="HTH_TetR"/>
</dbReference>
<dbReference type="InterPro" id="IPR036271">
    <property type="entry name" value="Tet_transcr_reg_TetR-rel_C_sf"/>
</dbReference>
<dbReference type="InterPro" id="IPR009057">
    <property type="entry name" value="Homeodomain-like_sf"/>
</dbReference>
<name>A0ABY7Q2M3_9ACTN</name>
<evidence type="ECO:0000313" key="7">
    <source>
        <dbReference type="EMBL" id="WBP86903.1"/>
    </source>
</evidence>
<evidence type="ECO:0000256" key="5">
    <source>
        <dbReference type="SAM" id="MobiDB-lite"/>
    </source>
</evidence>
<dbReference type="Pfam" id="PF02909">
    <property type="entry name" value="TetR_C_1"/>
    <property type="match status" value="1"/>
</dbReference>
<evidence type="ECO:0000256" key="3">
    <source>
        <dbReference type="ARBA" id="ARBA00023163"/>
    </source>
</evidence>
<dbReference type="PANTHER" id="PTHR30055">
    <property type="entry name" value="HTH-TYPE TRANSCRIPTIONAL REGULATOR RUTR"/>
    <property type="match status" value="1"/>
</dbReference>
<dbReference type="PROSITE" id="PS50977">
    <property type="entry name" value="HTH_TETR_2"/>
    <property type="match status" value="1"/>
</dbReference>
<evidence type="ECO:0000256" key="2">
    <source>
        <dbReference type="ARBA" id="ARBA00023125"/>
    </source>
</evidence>
<evidence type="ECO:0000259" key="6">
    <source>
        <dbReference type="PROSITE" id="PS50977"/>
    </source>
</evidence>
<feature type="compositionally biased region" description="Low complexity" evidence="5">
    <location>
        <begin position="17"/>
        <end position="27"/>
    </location>
</feature>
<dbReference type="Proteomes" id="UP001212821">
    <property type="component" value="Chromosome"/>
</dbReference>
<dbReference type="Pfam" id="PF00440">
    <property type="entry name" value="TetR_N"/>
    <property type="match status" value="1"/>
</dbReference>
<dbReference type="PANTHER" id="PTHR30055:SF151">
    <property type="entry name" value="TRANSCRIPTIONAL REGULATORY PROTEIN"/>
    <property type="match status" value="1"/>
</dbReference>
<dbReference type="SUPFAM" id="SSF46689">
    <property type="entry name" value="Homeodomain-like"/>
    <property type="match status" value="1"/>
</dbReference>
<feature type="domain" description="HTH tetR-type" evidence="6">
    <location>
        <begin position="54"/>
        <end position="114"/>
    </location>
</feature>
<dbReference type="InterPro" id="IPR004111">
    <property type="entry name" value="Repressor_TetR_C"/>
</dbReference>
<proteinExistence type="predicted"/>
<organism evidence="7 8">
    <name type="scientific">Kitasatospora cathayae</name>
    <dbReference type="NCBI Taxonomy" id="3004092"/>
    <lineage>
        <taxon>Bacteria</taxon>
        <taxon>Bacillati</taxon>
        <taxon>Actinomycetota</taxon>
        <taxon>Actinomycetes</taxon>
        <taxon>Kitasatosporales</taxon>
        <taxon>Streptomycetaceae</taxon>
        <taxon>Kitasatospora</taxon>
    </lineage>
</organism>
<dbReference type="Gene3D" id="1.10.357.10">
    <property type="entry name" value="Tetracycline Repressor, domain 2"/>
    <property type="match status" value="1"/>
</dbReference>
<evidence type="ECO:0000313" key="8">
    <source>
        <dbReference type="Proteomes" id="UP001212821"/>
    </source>
</evidence>
<feature type="DNA-binding region" description="H-T-H motif" evidence="4">
    <location>
        <begin position="77"/>
        <end position="96"/>
    </location>
</feature>
<evidence type="ECO:0000256" key="4">
    <source>
        <dbReference type="PROSITE-ProRule" id="PRU00335"/>
    </source>
</evidence>
<evidence type="ECO:0000256" key="1">
    <source>
        <dbReference type="ARBA" id="ARBA00023015"/>
    </source>
</evidence>
<accession>A0ABY7Q2M3</accession>
<dbReference type="EMBL" id="CP115450">
    <property type="protein sequence ID" value="WBP86903.1"/>
    <property type="molecule type" value="Genomic_DNA"/>
</dbReference>
<sequence>MSGTVEITSRKELALMPAQQGPAGDARAGADDRDRSQVSLWERLDRPSPAPRTTLTPHRIAEAAVAIADTEGLDAVTMRRLATALGVAPMAAYRYVSGKDELIELMVDFVYGGLPLDTPADGWRETMHALAVHLRAMSLAHPWITRAATPFSLSPNQLAVPERAFAALAGHGLDPDTTMAIFRTVAIYVHGSSATEVALQDLRRARGWSDGDETRAALAPRMSYLMGTGRYPAYLQYLQQATRKDDPDWHFATGLDCVLDGIATHFGI</sequence>
<dbReference type="Gene3D" id="1.10.10.60">
    <property type="entry name" value="Homeodomain-like"/>
    <property type="match status" value="1"/>
</dbReference>
<keyword evidence="8" id="KW-1185">Reference proteome</keyword>